<proteinExistence type="predicted"/>
<dbReference type="Proteomes" id="UP000666369">
    <property type="component" value="Unassembled WGS sequence"/>
</dbReference>
<protein>
    <submittedName>
        <fullName evidence="2">MarR family transcriptional regulator</fullName>
    </submittedName>
</protein>
<dbReference type="RefSeq" id="WP_166103669.1">
    <property type="nucleotide sequence ID" value="NZ_JAADJT010000005.1"/>
</dbReference>
<evidence type="ECO:0000259" key="1">
    <source>
        <dbReference type="PROSITE" id="PS50995"/>
    </source>
</evidence>
<dbReference type="Pfam" id="PF01047">
    <property type="entry name" value="MarR"/>
    <property type="match status" value="1"/>
</dbReference>
<dbReference type="PANTHER" id="PTHR33164:SF43">
    <property type="entry name" value="HTH-TYPE TRANSCRIPTIONAL REPRESSOR YETL"/>
    <property type="match status" value="1"/>
</dbReference>
<comment type="caution">
    <text evidence="2">The sequence shown here is derived from an EMBL/GenBank/DDBJ whole genome shotgun (WGS) entry which is preliminary data.</text>
</comment>
<name>A0ABX0FLB4_9BURK</name>
<dbReference type="InterPro" id="IPR000835">
    <property type="entry name" value="HTH_MarR-typ"/>
</dbReference>
<sequence length="150" mass="16893">MKFDPSLEWNKMFGGGLGFLLVQARNTFLADMENEMAPLNLTAAQFLVVVGIAHKRARTLTEFSAFLGYDSGAMKRLLDRVEEKGIIRRVRCAEDRRSQILELTDEGTALYPRVMQAARTVHARSLQGFSEEEALQLQGYLRRIIDGSSP</sequence>
<dbReference type="SMART" id="SM00347">
    <property type="entry name" value="HTH_MARR"/>
    <property type="match status" value="1"/>
</dbReference>
<dbReference type="SUPFAM" id="SSF46785">
    <property type="entry name" value="Winged helix' DNA-binding domain"/>
    <property type="match status" value="1"/>
</dbReference>
<dbReference type="PRINTS" id="PR00598">
    <property type="entry name" value="HTHMARR"/>
</dbReference>
<dbReference type="InterPro" id="IPR039422">
    <property type="entry name" value="MarR/SlyA-like"/>
</dbReference>
<gene>
    <name evidence="2" type="ORF">GW587_13650</name>
</gene>
<evidence type="ECO:0000313" key="2">
    <source>
        <dbReference type="EMBL" id="NGZ85298.1"/>
    </source>
</evidence>
<dbReference type="InterPro" id="IPR036390">
    <property type="entry name" value="WH_DNA-bd_sf"/>
</dbReference>
<feature type="domain" description="HTH marR-type" evidence="1">
    <location>
        <begin position="14"/>
        <end position="146"/>
    </location>
</feature>
<evidence type="ECO:0000313" key="3">
    <source>
        <dbReference type="Proteomes" id="UP000666369"/>
    </source>
</evidence>
<dbReference type="InterPro" id="IPR036388">
    <property type="entry name" value="WH-like_DNA-bd_sf"/>
</dbReference>
<dbReference type="Gene3D" id="1.10.10.10">
    <property type="entry name" value="Winged helix-like DNA-binding domain superfamily/Winged helix DNA-binding domain"/>
    <property type="match status" value="1"/>
</dbReference>
<reference evidence="3" key="1">
    <citation type="submission" date="2023-07" db="EMBL/GenBank/DDBJ databases">
        <title>Duganella aceri sp. nov., isolated from tree sap.</title>
        <authorList>
            <person name="Kim I.S."/>
        </authorList>
    </citation>
    <scope>NUCLEOTIDE SEQUENCE [LARGE SCALE GENOMIC DNA]</scope>
    <source>
        <strain evidence="3">SAP-35</strain>
    </source>
</reference>
<organism evidence="2 3">
    <name type="scientific">Duganella aceris</name>
    <dbReference type="NCBI Taxonomy" id="2703883"/>
    <lineage>
        <taxon>Bacteria</taxon>
        <taxon>Pseudomonadati</taxon>
        <taxon>Pseudomonadota</taxon>
        <taxon>Betaproteobacteria</taxon>
        <taxon>Burkholderiales</taxon>
        <taxon>Oxalobacteraceae</taxon>
        <taxon>Telluria group</taxon>
        <taxon>Duganella</taxon>
    </lineage>
</organism>
<dbReference type="PROSITE" id="PS50995">
    <property type="entry name" value="HTH_MARR_2"/>
    <property type="match status" value="1"/>
</dbReference>
<accession>A0ABX0FLB4</accession>
<dbReference type="PANTHER" id="PTHR33164">
    <property type="entry name" value="TRANSCRIPTIONAL REGULATOR, MARR FAMILY"/>
    <property type="match status" value="1"/>
</dbReference>
<dbReference type="EMBL" id="JAADJT010000005">
    <property type="protein sequence ID" value="NGZ85298.1"/>
    <property type="molecule type" value="Genomic_DNA"/>
</dbReference>
<keyword evidence="3" id="KW-1185">Reference proteome</keyword>